<dbReference type="PROSITE" id="PS50928">
    <property type="entry name" value="ABC_TM1"/>
    <property type="match status" value="1"/>
</dbReference>
<feature type="domain" description="ABC transmembrane type-1" evidence="7">
    <location>
        <begin position="227"/>
        <end position="443"/>
    </location>
</feature>
<feature type="transmembrane region" description="Helical" evidence="5">
    <location>
        <begin position="379"/>
        <end position="403"/>
    </location>
</feature>
<keyword evidence="5" id="KW-0813">Transport</keyword>
<dbReference type="GO" id="GO:0005315">
    <property type="term" value="F:phosphate transmembrane transporter activity"/>
    <property type="evidence" value="ECO:0007669"/>
    <property type="project" value="InterPro"/>
</dbReference>
<keyword evidence="6" id="KW-1003">Cell membrane</keyword>
<feature type="transmembrane region" description="Helical" evidence="5">
    <location>
        <begin position="40"/>
        <end position="60"/>
    </location>
</feature>
<keyword evidence="9" id="KW-1185">Reference proteome</keyword>
<comment type="caution">
    <text evidence="6">Lacks conserved residue(s) required for the propagation of feature annotation.</text>
</comment>
<feature type="transmembrane region" description="Helical" evidence="5">
    <location>
        <begin position="298"/>
        <end position="322"/>
    </location>
</feature>
<evidence type="ECO:0000313" key="9">
    <source>
        <dbReference type="Proteomes" id="UP000549457"/>
    </source>
</evidence>
<dbReference type="PANTHER" id="PTHR42727:SF1">
    <property type="entry name" value="PHOSPHATE TRANSPORT SYSTEM PERMEASE"/>
    <property type="match status" value="1"/>
</dbReference>
<name>A0A840SMB7_9RHOB</name>
<feature type="transmembrane region" description="Helical" evidence="5">
    <location>
        <begin position="352"/>
        <end position="372"/>
    </location>
</feature>
<dbReference type="GO" id="GO:0005886">
    <property type="term" value="C:plasma membrane"/>
    <property type="evidence" value="ECO:0007669"/>
    <property type="project" value="UniProtKB-SubCell"/>
</dbReference>
<dbReference type="InterPro" id="IPR035906">
    <property type="entry name" value="MetI-like_sf"/>
</dbReference>
<sequence length="456" mass="46972">MPGSLILSTLLFAAAAFFLGRAAARPFGTGARSRPVYHGALLALWVALPGLAVTVAWALAQPALLDRLLLAGLPAGSVDAIGTGGRALVLAQIHALAEGRALPHLDAVIVEAGARLSRWREIGRLALFATVAATLLVSFLVARTRITPRLHARAAVERALTVGLVVCASVALLTTVALLVALLRETVEFFRLVPPAEFLFGTNWDPQVAFRSDQIAGTGAFGAASVFAGTLLVAAIAMAVAVPLGLLIAIHLVEYARPGTRAWAKPALEILAGVPTVAYFFAALLAVAPAIQHAGRALGLVVSPNSALAVGLVTGIMILPLVSSLADDALRAVPQDLRQASLAVGATRAETVLHVLLPAAMPGILGGVLLALSRAVGETMIVLMAAGLVATISLDPLGTTTTVTVQIATLLAVDAPFDDPRTLAAYALGLTLFVVTFGLNLLALRLVRRASRTDAS</sequence>
<evidence type="ECO:0000256" key="2">
    <source>
        <dbReference type="ARBA" id="ARBA00022692"/>
    </source>
</evidence>
<dbReference type="Proteomes" id="UP000549457">
    <property type="component" value="Unassembled WGS sequence"/>
</dbReference>
<proteinExistence type="inferred from homology"/>
<dbReference type="InterPro" id="IPR022182">
    <property type="entry name" value="PstC_N"/>
</dbReference>
<comment type="similarity">
    <text evidence="6">Belongs to the binding-protein-dependent transport system permease family. CysTW subfamily.</text>
</comment>
<dbReference type="RefSeq" id="WP_184146618.1">
    <property type="nucleotide sequence ID" value="NZ_JACHFM010000001.1"/>
</dbReference>
<evidence type="ECO:0000259" key="7">
    <source>
        <dbReference type="PROSITE" id="PS50928"/>
    </source>
</evidence>
<accession>A0A840SMB7</accession>
<evidence type="ECO:0000256" key="4">
    <source>
        <dbReference type="ARBA" id="ARBA00023136"/>
    </source>
</evidence>
<dbReference type="Pfam" id="PF12501">
    <property type="entry name" value="DUF3708"/>
    <property type="match status" value="1"/>
</dbReference>
<keyword evidence="6" id="KW-0997">Cell inner membrane</keyword>
<keyword evidence="2 5" id="KW-0812">Transmembrane</keyword>
<feature type="transmembrane region" description="Helical" evidence="5">
    <location>
        <begin position="270"/>
        <end position="291"/>
    </location>
</feature>
<feature type="transmembrane region" description="Helical" evidence="5">
    <location>
        <begin position="423"/>
        <end position="444"/>
    </location>
</feature>
<dbReference type="GO" id="GO:0006817">
    <property type="term" value="P:phosphate ion transport"/>
    <property type="evidence" value="ECO:0007669"/>
    <property type="project" value="UniProtKB-KW"/>
</dbReference>
<dbReference type="CDD" id="cd06261">
    <property type="entry name" value="TM_PBP2"/>
    <property type="match status" value="1"/>
</dbReference>
<keyword evidence="4 5" id="KW-0472">Membrane</keyword>
<gene>
    <name evidence="8" type="ORF">HNP73_000412</name>
</gene>
<evidence type="ECO:0000313" key="8">
    <source>
        <dbReference type="EMBL" id="MBB5220491.1"/>
    </source>
</evidence>
<keyword evidence="3 5" id="KW-1133">Transmembrane helix</keyword>
<dbReference type="Pfam" id="PF00528">
    <property type="entry name" value="BPD_transp_1"/>
    <property type="match status" value="1"/>
</dbReference>
<evidence type="ECO:0000256" key="6">
    <source>
        <dbReference type="RuleBase" id="RU363054"/>
    </source>
</evidence>
<dbReference type="EMBL" id="JACHFM010000001">
    <property type="protein sequence ID" value="MBB5220491.1"/>
    <property type="molecule type" value="Genomic_DNA"/>
</dbReference>
<feature type="transmembrane region" description="Helical" evidence="5">
    <location>
        <begin position="162"/>
        <end position="183"/>
    </location>
</feature>
<dbReference type="Gene3D" id="1.10.3720.10">
    <property type="entry name" value="MetI-like"/>
    <property type="match status" value="1"/>
</dbReference>
<reference evidence="8 9" key="1">
    <citation type="submission" date="2020-08" db="EMBL/GenBank/DDBJ databases">
        <title>Genomic Encyclopedia of Type Strains, Phase IV (KMG-IV): sequencing the most valuable type-strain genomes for metagenomic binning, comparative biology and taxonomic classification.</title>
        <authorList>
            <person name="Goeker M."/>
        </authorList>
    </citation>
    <scope>NUCLEOTIDE SEQUENCE [LARGE SCALE GENOMIC DNA]</scope>
    <source>
        <strain evidence="8 9">DSM 101730</strain>
    </source>
</reference>
<dbReference type="InterPro" id="IPR000515">
    <property type="entry name" value="MetI-like"/>
</dbReference>
<organism evidence="8 9">
    <name type="scientific">Amaricoccus macauensis</name>
    <dbReference type="NCBI Taxonomy" id="57001"/>
    <lineage>
        <taxon>Bacteria</taxon>
        <taxon>Pseudomonadati</taxon>
        <taxon>Pseudomonadota</taxon>
        <taxon>Alphaproteobacteria</taxon>
        <taxon>Rhodobacterales</taxon>
        <taxon>Paracoccaceae</taxon>
        <taxon>Amaricoccus</taxon>
    </lineage>
</organism>
<feature type="transmembrane region" description="Helical" evidence="5">
    <location>
        <begin position="125"/>
        <end position="142"/>
    </location>
</feature>
<dbReference type="SUPFAM" id="SSF161098">
    <property type="entry name" value="MetI-like"/>
    <property type="match status" value="1"/>
</dbReference>
<comment type="caution">
    <text evidence="8">The sequence shown here is derived from an EMBL/GenBank/DDBJ whole genome shotgun (WGS) entry which is preliminary data.</text>
</comment>
<comment type="subcellular location">
    <subcellularLocation>
        <location evidence="6">Cell inner membrane</location>
        <topology evidence="6">Multi-pass membrane protein</topology>
    </subcellularLocation>
    <subcellularLocation>
        <location evidence="1 5">Cell membrane</location>
        <topology evidence="1 5">Multi-pass membrane protein</topology>
    </subcellularLocation>
</comment>
<feature type="transmembrane region" description="Helical" evidence="5">
    <location>
        <begin position="220"/>
        <end position="250"/>
    </location>
</feature>
<evidence type="ECO:0000256" key="3">
    <source>
        <dbReference type="ARBA" id="ARBA00022989"/>
    </source>
</evidence>
<keyword evidence="6" id="KW-0592">Phosphate transport</keyword>
<dbReference type="InterPro" id="IPR011864">
    <property type="entry name" value="Phosphate_PstC"/>
</dbReference>
<dbReference type="AlphaFoldDB" id="A0A840SMB7"/>
<evidence type="ECO:0000256" key="1">
    <source>
        <dbReference type="ARBA" id="ARBA00004651"/>
    </source>
</evidence>
<dbReference type="PANTHER" id="PTHR42727">
    <property type="entry name" value="PHOSPHATE TRANSPORT SYSTEM PERMEASE PROTEIN"/>
    <property type="match status" value="1"/>
</dbReference>
<protein>
    <recommendedName>
        <fullName evidence="6">Phosphate transport system permease protein</fullName>
    </recommendedName>
</protein>
<dbReference type="NCBIfam" id="TIGR02138">
    <property type="entry name" value="phosphate_pstC"/>
    <property type="match status" value="1"/>
</dbReference>
<comment type="function">
    <text evidence="6">Part of the binding-protein-dependent transport system for phosphate; probably responsible for the translocation of the substrate across the membrane.</text>
</comment>
<evidence type="ECO:0000256" key="5">
    <source>
        <dbReference type="RuleBase" id="RU363032"/>
    </source>
</evidence>